<comment type="caution">
    <text evidence="1">The sequence shown here is derived from an EMBL/GenBank/DDBJ whole genome shotgun (WGS) entry which is preliminary data.</text>
</comment>
<gene>
    <name evidence="1" type="ORF">EB796_000841</name>
</gene>
<reference evidence="1" key="1">
    <citation type="submission" date="2020-06" db="EMBL/GenBank/DDBJ databases">
        <title>Draft genome of Bugula neritina, a colonial animal packing powerful symbionts and potential medicines.</title>
        <authorList>
            <person name="Rayko M."/>
        </authorList>
    </citation>
    <scope>NUCLEOTIDE SEQUENCE [LARGE SCALE GENOMIC DNA]</scope>
    <source>
        <strain evidence="1">Kwan_BN1</strain>
    </source>
</reference>
<dbReference type="EMBL" id="VXIV02000096">
    <property type="protein sequence ID" value="KAF6040858.1"/>
    <property type="molecule type" value="Genomic_DNA"/>
</dbReference>
<accession>A0A7J7KRT5</accession>
<organism evidence="1 2">
    <name type="scientific">Bugula neritina</name>
    <name type="common">Brown bryozoan</name>
    <name type="synonym">Sertularia neritina</name>
    <dbReference type="NCBI Taxonomy" id="10212"/>
    <lineage>
        <taxon>Eukaryota</taxon>
        <taxon>Metazoa</taxon>
        <taxon>Spiralia</taxon>
        <taxon>Lophotrochozoa</taxon>
        <taxon>Bryozoa</taxon>
        <taxon>Gymnolaemata</taxon>
        <taxon>Cheilostomatida</taxon>
        <taxon>Flustrina</taxon>
        <taxon>Buguloidea</taxon>
        <taxon>Bugulidae</taxon>
        <taxon>Bugula</taxon>
    </lineage>
</organism>
<evidence type="ECO:0000313" key="1">
    <source>
        <dbReference type="EMBL" id="KAF6040858.1"/>
    </source>
</evidence>
<name>A0A7J7KRT5_BUGNE</name>
<evidence type="ECO:0000313" key="2">
    <source>
        <dbReference type="Proteomes" id="UP000593567"/>
    </source>
</evidence>
<protein>
    <submittedName>
        <fullName evidence="1">Uncharacterized protein</fullName>
    </submittedName>
</protein>
<proteinExistence type="predicted"/>
<dbReference type="Proteomes" id="UP000593567">
    <property type="component" value="Unassembled WGS sequence"/>
</dbReference>
<keyword evidence="2" id="KW-1185">Reference proteome</keyword>
<sequence>MVQYWLPTANENSPTAAIRRAFVANTSISSCSNSSSENNSIDESKCAYDFNSNSSQPNVKSCSNLKC</sequence>
<dbReference type="AlphaFoldDB" id="A0A7J7KRT5"/>